<dbReference type="Pfam" id="PF01663">
    <property type="entry name" value="Phosphodiest"/>
    <property type="match status" value="1"/>
</dbReference>
<dbReference type="Gene3D" id="3.40.720.10">
    <property type="entry name" value="Alkaline Phosphatase, subunit A"/>
    <property type="match status" value="1"/>
</dbReference>
<feature type="compositionally biased region" description="Basic and acidic residues" evidence="1">
    <location>
        <begin position="321"/>
        <end position="330"/>
    </location>
</feature>
<feature type="region of interest" description="Disordered" evidence="1">
    <location>
        <begin position="311"/>
        <end position="338"/>
    </location>
</feature>
<dbReference type="PANTHER" id="PTHR10151">
    <property type="entry name" value="ECTONUCLEOTIDE PYROPHOSPHATASE/PHOSPHODIESTERASE"/>
    <property type="match status" value="1"/>
</dbReference>
<gene>
    <name evidence="2" type="ORF">DY218_08465</name>
</gene>
<keyword evidence="3" id="KW-1185">Reference proteome</keyword>
<dbReference type="AlphaFoldDB" id="A0A372M859"/>
<proteinExistence type="predicted"/>
<dbReference type="Proteomes" id="UP000263094">
    <property type="component" value="Unassembled WGS sequence"/>
</dbReference>
<organism evidence="2 3">
    <name type="scientific">Streptomyces triticagri</name>
    <dbReference type="NCBI Taxonomy" id="2293568"/>
    <lineage>
        <taxon>Bacteria</taxon>
        <taxon>Bacillati</taxon>
        <taxon>Actinomycetota</taxon>
        <taxon>Actinomycetes</taxon>
        <taxon>Kitasatosporales</taxon>
        <taxon>Streptomycetaceae</taxon>
        <taxon>Streptomyces</taxon>
    </lineage>
</organism>
<protein>
    <submittedName>
        <fullName evidence="2">Phosphodiesterase</fullName>
    </submittedName>
</protein>
<dbReference type="SUPFAM" id="SSF53649">
    <property type="entry name" value="Alkaline phosphatase-like"/>
    <property type="match status" value="1"/>
</dbReference>
<comment type="caution">
    <text evidence="2">The sequence shown here is derived from an EMBL/GenBank/DDBJ whole genome shotgun (WGS) entry which is preliminary data.</text>
</comment>
<dbReference type="InterPro" id="IPR017850">
    <property type="entry name" value="Alkaline_phosphatase_core_sf"/>
</dbReference>
<dbReference type="InterPro" id="IPR002591">
    <property type="entry name" value="Phosphodiest/P_Trfase"/>
</dbReference>
<sequence length="338" mass="35404">MSTAHDRPDVPARERRVLVVGIDGVRLDTLAGVPTPQLDSVVTAGFLAPVDIAPGTPTMSGPCWATIVTGVRVDKHAVWGNDLTGNRLAVFPDFTTRLNLQDGRSTYVAAGWQPLLTVANGGPLFREPSRISHCAAAADTVEAWEAADEQVTADAVQVLAGGDPVASFVYLGAVDETGHVLGCGAEYHRSVARADARLGRLLEAVRSRPSYAEEAWTVIVVTDHGHRDEGGHGGRTALETTAWVACAGPDVPAGVRVDGIRHEDVAAQVFASLGRTADSHWTLDGRPFTASFTEPAVREAAVRDAAVCEPVDRSGGAGRDTAGDQGDHGLEGSLRVGS</sequence>
<evidence type="ECO:0000313" key="3">
    <source>
        <dbReference type="Proteomes" id="UP000263094"/>
    </source>
</evidence>
<dbReference type="PANTHER" id="PTHR10151:SF120">
    <property type="entry name" value="BIS(5'-ADENOSYL)-TRIPHOSPHATASE"/>
    <property type="match status" value="1"/>
</dbReference>
<accession>A0A372M859</accession>
<name>A0A372M859_9ACTN</name>
<dbReference type="EMBL" id="QUAK01000042">
    <property type="protein sequence ID" value="RFU87126.1"/>
    <property type="molecule type" value="Genomic_DNA"/>
</dbReference>
<evidence type="ECO:0000256" key="1">
    <source>
        <dbReference type="SAM" id="MobiDB-lite"/>
    </source>
</evidence>
<dbReference type="GO" id="GO:0016787">
    <property type="term" value="F:hydrolase activity"/>
    <property type="evidence" value="ECO:0007669"/>
    <property type="project" value="UniProtKB-ARBA"/>
</dbReference>
<evidence type="ECO:0000313" key="2">
    <source>
        <dbReference type="EMBL" id="RFU87126.1"/>
    </source>
</evidence>
<reference evidence="2 3" key="1">
    <citation type="submission" date="2018-08" db="EMBL/GenBank/DDBJ databases">
        <title>Isolation, diversity and antifungal activity of Actinobacteria from wheat.</title>
        <authorList>
            <person name="Han C."/>
        </authorList>
    </citation>
    <scope>NUCLEOTIDE SEQUENCE [LARGE SCALE GENOMIC DNA]</scope>
    <source>
        <strain evidence="2 3">NEAU-YY421</strain>
    </source>
</reference>
<dbReference type="OrthoDB" id="1956004at2"/>